<evidence type="ECO:0000256" key="6">
    <source>
        <dbReference type="ARBA" id="ARBA00022842"/>
    </source>
</evidence>
<dbReference type="Proteomes" id="UP000184291">
    <property type="component" value="Unassembled WGS sequence"/>
</dbReference>
<comment type="similarity">
    <text evidence="7 8">Belongs to the PINc/VapC protein family.</text>
</comment>
<dbReference type="GO" id="GO:0016787">
    <property type="term" value="F:hydrolase activity"/>
    <property type="evidence" value="ECO:0007669"/>
    <property type="project" value="UniProtKB-KW"/>
</dbReference>
<feature type="binding site" evidence="8">
    <location>
        <position position="6"/>
    </location>
    <ligand>
        <name>Mg(2+)</name>
        <dbReference type="ChEBI" id="CHEBI:18420"/>
    </ligand>
</feature>
<dbReference type="Pfam" id="PF01850">
    <property type="entry name" value="PIN"/>
    <property type="match status" value="1"/>
</dbReference>
<dbReference type="RefSeq" id="WP_073328401.1">
    <property type="nucleotide sequence ID" value="NZ_FQTT01000009.1"/>
</dbReference>
<evidence type="ECO:0000256" key="1">
    <source>
        <dbReference type="ARBA" id="ARBA00001946"/>
    </source>
</evidence>
<dbReference type="InterPro" id="IPR050556">
    <property type="entry name" value="Type_II_TA_system_RNase"/>
</dbReference>
<evidence type="ECO:0000313" key="11">
    <source>
        <dbReference type="Proteomes" id="UP000184291"/>
    </source>
</evidence>
<dbReference type="STRING" id="1892869.ACGLYG10_0929"/>
<evidence type="ECO:0000259" key="9">
    <source>
        <dbReference type="Pfam" id="PF01850"/>
    </source>
</evidence>
<evidence type="ECO:0000256" key="4">
    <source>
        <dbReference type="ARBA" id="ARBA00022723"/>
    </source>
</evidence>
<comment type="function">
    <text evidence="8">Toxic component of a toxin-antitoxin (TA) system. An RNase.</text>
</comment>
<gene>
    <name evidence="8" type="primary">vapC</name>
    <name evidence="10" type="ORF">ACGLYG10_0929</name>
</gene>
<proteinExistence type="inferred from homology"/>
<dbReference type="GO" id="GO:0000287">
    <property type="term" value="F:magnesium ion binding"/>
    <property type="evidence" value="ECO:0007669"/>
    <property type="project" value="UniProtKB-UniRule"/>
</dbReference>
<dbReference type="InterPro" id="IPR029060">
    <property type="entry name" value="PIN-like_dom_sf"/>
</dbReference>
<dbReference type="CDD" id="cd18746">
    <property type="entry name" value="PIN_VapC4-5_FitB-like"/>
    <property type="match status" value="1"/>
</dbReference>
<sequence length="142" mass="15826">MSYLLDTNVVSELRKPARRADPRVRSWVASRRPSDLYLSVITILEVELGIARLDRRDHAQAQRLQSWLDGQLLSAFTGRVLPIDLAAARRAAHLHVPDPRPERDALIAATAAVHGLTVVTRNVKDFAPLEVAVVNPWEGTPR</sequence>
<keyword evidence="4 8" id="KW-0479">Metal-binding</keyword>
<evidence type="ECO:0000256" key="5">
    <source>
        <dbReference type="ARBA" id="ARBA00022801"/>
    </source>
</evidence>
<dbReference type="PANTHER" id="PTHR33653:SF1">
    <property type="entry name" value="RIBONUCLEASE VAPC2"/>
    <property type="match status" value="1"/>
</dbReference>
<keyword evidence="2 8" id="KW-1277">Toxin-antitoxin system</keyword>
<evidence type="ECO:0000313" key="10">
    <source>
        <dbReference type="EMBL" id="SHE24720.1"/>
    </source>
</evidence>
<keyword evidence="11" id="KW-1185">Reference proteome</keyword>
<comment type="cofactor">
    <cofactor evidence="1 8">
        <name>Mg(2+)</name>
        <dbReference type="ChEBI" id="CHEBI:18420"/>
    </cofactor>
</comment>
<organism evidence="10 11">
    <name type="scientific">Actinomyces glycerinitolerans</name>
    <dbReference type="NCBI Taxonomy" id="1892869"/>
    <lineage>
        <taxon>Bacteria</taxon>
        <taxon>Bacillati</taxon>
        <taxon>Actinomycetota</taxon>
        <taxon>Actinomycetes</taxon>
        <taxon>Actinomycetales</taxon>
        <taxon>Actinomycetaceae</taxon>
        <taxon>Actinomyces</taxon>
    </lineage>
</organism>
<evidence type="ECO:0000256" key="2">
    <source>
        <dbReference type="ARBA" id="ARBA00022649"/>
    </source>
</evidence>
<keyword evidence="6 8" id="KW-0460">Magnesium</keyword>
<dbReference type="GO" id="GO:0004540">
    <property type="term" value="F:RNA nuclease activity"/>
    <property type="evidence" value="ECO:0007669"/>
    <property type="project" value="InterPro"/>
</dbReference>
<dbReference type="HAMAP" id="MF_00265">
    <property type="entry name" value="VapC_Nob1"/>
    <property type="match status" value="1"/>
</dbReference>
<dbReference type="EMBL" id="FQTT01000009">
    <property type="protein sequence ID" value="SHE24720.1"/>
    <property type="molecule type" value="Genomic_DNA"/>
</dbReference>
<reference evidence="11" key="1">
    <citation type="submission" date="2016-09" db="EMBL/GenBank/DDBJ databases">
        <authorList>
            <person name="Strepis N."/>
        </authorList>
    </citation>
    <scope>NUCLEOTIDE SEQUENCE [LARGE SCALE GENOMIC DNA]</scope>
</reference>
<dbReference type="AlphaFoldDB" id="A0A1M4RXU4"/>
<dbReference type="SUPFAM" id="SSF88723">
    <property type="entry name" value="PIN domain-like"/>
    <property type="match status" value="1"/>
</dbReference>
<dbReference type="EC" id="3.1.-.-" evidence="8"/>
<dbReference type="InterPro" id="IPR022907">
    <property type="entry name" value="VapC_family"/>
</dbReference>
<feature type="binding site" evidence="8">
    <location>
        <position position="104"/>
    </location>
    <ligand>
        <name>Mg(2+)</name>
        <dbReference type="ChEBI" id="CHEBI:18420"/>
    </ligand>
</feature>
<dbReference type="OrthoDB" id="9804823at2"/>
<evidence type="ECO:0000256" key="3">
    <source>
        <dbReference type="ARBA" id="ARBA00022722"/>
    </source>
</evidence>
<evidence type="ECO:0000256" key="8">
    <source>
        <dbReference type="HAMAP-Rule" id="MF_00265"/>
    </source>
</evidence>
<protein>
    <recommendedName>
        <fullName evidence="8">Ribonuclease VapC</fullName>
        <shortName evidence="8">RNase VapC</shortName>
        <ecNumber evidence="8">3.1.-.-</ecNumber>
    </recommendedName>
    <alternativeName>
        <fullName evidence="8">Toxin VapC</fullName>
    </alternativeName>
</protein>
<accession>A0A1M4RXU4</accession>
<keyword evidence="5 8" id="KW-0378">Hydrolase</keyword>
<feature type="domain" description="PIN" evidence="9">
    <location>
        <begin position="3"/>
        <end position="122"/>
    </location>
</feature>
<dbReference type="Gene3D" id="3.40.50.1010">
    <property type="entry name" value="5'-nuclease"/>
    <property type="match status" value="1"/>
</dbReference>
<evidence type="ECO:0000256" key="7">
    <source>
        <dbReference type="ARBA" id="ARBA00038093"/>
    </source>
</evidence>
<keyword evidence="8" id="KW-0800">Toxin</keyword>
<name>A0A1M4RXU4_9ACTO</name>
<dbReference type="PANTHER" id="PTHR33653">
    <property type="entry name" value="RIBONUCLEASE VAPC2"/>
    <property type="match status" value="1"/>
</dbReference>
<keyword evidence="3 8" id="KW-0540">Nuclease</keyword>
<dbReference type="GO" id="GO:0090729">
    <property type="term" value="F:toxin activity"/>
    <property type="evidence" value="ECO:0007669"/>
    <property type="project" value="UniProtKB-KW"/>
</dbReference>
<dbReference type="InterPro" id="IPR002716">
    <property type="entry name" value="PIN_dom"/>
</dbReference>